<dbReference type="EMBL" id="QHKI01000012">
    <property type="protein sequence ID" value="RSM85438.1"/>
    <property type="molecule type" value="Genomic_DNA"/>
</dbReference>
<dbReference type="Proteomes" id="UP000287547">
    <property type="component" value="Unassembled WGS sequence"/>
</dbReference>
<sequence>MAAKVVEVIGGIVESPPDLPAVQRLHDLVPTAVMGVAIADRIAEGLADADPDRLREIGRWLAQHGTRRDAVVPGIVLIGLGGAERDRELLLLLGSLEDLAVYATTALGRTQSDRDMAIFELAWRVRSWGRIHAVQRLEGTTVPEINDWLLRKGFRNAIGDEYLAHIAATTGGLVDVLMKPEVDDELLDAAGDILAALSIKEMSPKNITSYREGPQAIEPDDEIKSALTELLAA</sequence>
<dbReference type="OrthoDB" id="8402552at2"/>
<dbReference type="AlphaFoldDB" id="A0A428ZBV5"/>
<organism evidence="1 2">
    <name type="scientific">Kibdelosporangium aridum</name>
    <dbReference type="NCBI Taxonomy" id="2030"/>
    <lineage>
        <taxon>Bacteria</taxon>
        <taxon>Bacillati</taxon>
        <taxon>Actinomycetota</taxon>
        <taxon>Actinomycetes</taxon>
        <taxon>Pseudonocardiales</taxon>
        <taxon>Pseudonocardiaceae</taxon>
        <taxon>Kibdelosporangium</taxon>
    </lineage>
</organism>
<accession>A0A428ZBV5</accession>
<evidence type="ECO:0000313" key="2">
    <source>
        <dbReference type="Proteomes" id="UP000287547"/>
    </source>
</evidence>
<evidence type="ECO:0000313" key="1">
    <source>
        <dbReference type="EMBL" id="RSM85438.1"/>
    </source>
</evidence>
<comment type="caution">
    <text evidence="1">The sequence shown here is derived from an EMBL/GenBank/DDBJ whole genome shotgun (WGS) entry which is preliminary data.</text>
</comment>
<protein>
    <submittedName>
        <fullName evidence="1">Uncharacterized protein</fullName>
    </submittedName>
</protein>
<gene>
    <name evidence="1" type="ORF">DMH04_16920</name>
</gene>
<reference evidence="1 2" key="1">
    <citation type="submission" date="2018-05" db="EMBL/GenBank/DDBJ databases">
        <title>Evolution of GPA BGCs.</title>
        <authorList>
            <person name="Waglechner N."/>
            <person name="Wright G.D."/>
        </authorList>
    </citation>
    <scope>NUCLEOTIDE SEQUENCE [LARGE SCALE GENOMIC DNA]</scope>
    <source>
        <strain evidence="1 2">A82846</strain>
    </source>
</reference>
<dbReference type="RefSeq" id="WP_051793696.1">
    <property type="nucleotide sequence ID" value="NZ_QHKI01000012.1"/>
</dbReference>
<proteinExistence type="predicted"/>
<name>A0A428ZBV5_KIBAR</name>